<dbReference type="InterPro" id="IPR050173">
    <property type="entry name" value="ABC_transporter_C-like"/>
</dbReference>
<evidence type="ECO:0000256" key="5">
    <source>
        <dbReference type="ARBA" id="ARBA00023136"/>
    </source>
</evidence>
<sequence>MLYAASDVGIRRAYSCFGFVSSDSPRAEVSLPLTPLLSAIQLQNRSVKPSTLISLYLAFSTGLAVPQARTLYNVPGQLHLAIQYQTLATEATSGIFSSSLFLWMNALFKRGHSKVISFEDLGHIDSNLGSAALHQKLQDSWKQRNREAKMSLLRSLWKAHRWPILLPVLPRLCYSGFLFVQPFLIEQAISYLSQPSNVLEEDIGYGLIGATACIYLGIAISNALFRHHIYRNVTMIRGSLVSLIYTKSFSIEG</sequence>
<keyword evidence="3" id="KW-0067">ATP-binding</keyword>
<gene>
    <name evidence="7" type="ORF">BOTCAL_0257g00150</name>
</gene>
<dbReference type="OrthoDB" id="3543885at2759"/>
<dbReference type="AlphaFoldDB" id="A0A4Y8CX70"/>
<evidence type="ECO:0000313" key="7">
    <source>
        <dbReference type="EMBL" id="TEY52525.1"/>
    </source>
</evidence>
<evidence type="ECO:0008006" key="9">
    <source>
        <dbReference type="Google" id="ProtNLM"/>
    </source>
</evidence>
<organism evidence="7 8">
    <name type="scientific">Botryotinia calthae</name>
    <dbReference type="NCBI Taxonomy" id="38488"/>
    <lineage>
        <taxon>Eukaryota</taxon>
        <taxon>Fungi</taxon>
        <taxon>Dikarya</taxon>
        <taxon>Ascomycota</taxon>
        <taxon>Pezizomycotina</taxon>
        <taxon>Leotiomycetes</taxon>
        <taxon>Helotiales</taxon>
        <taxon>Sclerotiniaceae</taxon>
        <taxon>Botryotinia</taxon>
    </lineage>
</organism>
<dbReference type="InterPro" id="IPR036640">
    <property type="entry name" value="ABC1_TM_sf"/>
</dbReference>
<dbReference type="PANTHER" id="PTHR24223:SF399">
    <property type="entry name" value="ABC TRANSPORTER ATNG"/>
    <property type="match status" value="1"/>
</dbReference>
<keyword evidence="8" id="KW-1185">Reference proteome</keyword>
<evidence type="ECO:0000256" key="6">
    <source>
        <dbReference type="SAM" id="Phobius"/>
    </source>
</evidence>
<dbReference type="GO" id="GO:0016020">
    <property type="term" value="C:membrane"/>
    <property type="evidence" value="ECO:0007669"/>
    <property type="project" value="InterPro"/>
</dbReference>
<dbReference type="Gene3D" id="1.20.1560.10">
    <property type="entry name" value="ABC transporter type 1, transmembrane domain"/>
    <property type="match status" value="1"/>
</dbReference>
<dbReference type="PANTHER" id="PTHR24223">
    <property type="entry name" value="ATP-BINDING CASSETTE SUB-FAMILY C"/>
    <property type="match status" value="1"/>
</dbReference>
<dbReference type="GO" id="GO:0005524">
    <property type="term" value="F:ATP binding"/>
    <property type="evidence" value="ECO:0007669"/>
    <property type="project" value="UniProtKB-KW"/>
</dbReference>
<keyword evidence="2" id="KW-0547">Nucleotide-binding</keyword>
<dbReference type="SUPFAM" id="SSF90123">
    <property type="entry name" value="ABC transporter transmembrane region"/>
    <property type="match status" value="1"/>
</dbReference>
<dbReference type="GO" id="GO:0042626">
    <property type="term" value="F:ATPase-coupled transmembrane transporter activity"/>
    <property type="evidence" value="ECO:0007669"/>
    <property type="project" value="TreeGrafter"/>
</dbReference>
<keyword evidence="5 6" id="KW-0472">Membrane</keyword>
<proteinExistence type="predicted"/>
<name>A0A4Y8CX70_9HELO</name>
<keyword evidence="4 6" id="KW-1133">Transmembrane helix</keyword>
<dbReference type="Proteomes" id="UP000297299">
    <property type="component" value="Unassembled WGS sequence"/>
</dbReference>
<feature type="transmembrane region" description="Helical" evidence="6">
    <location>
        <begin position="205"/>
        <end position="225"/>
    </location>
</feature>
<keyword evidence="1 6" id="KW-0812">Transmembrane</keyword>
<comment type="caution">
    <text evidence="7">The sequence shown here is derived from an EMBL/GenBank/DDBJ whole genome shotgun (WGS) entry which is preliminary data.</text>
</comment>
<evidence type="ECO:0000313" key="8">
    <source>
        <dbReference type="Proteomes" id="UP000297299"/>
    </source>
</evidence>
<dbReference type="EMBL" id="PHWZ01000256">
    <property type="protein sequence ID" value="TEY52525.1"/>
    <property type="molecule type" value="Genomic_DNA"/>
</dbReference>
<reference evidence="7 8" key="1">
    <citation type="submission" date="2017-11" db="EMBL/GenBank/DDBJ databases">
        <title>Comparative genomics of Botrytis spp.</title>
        <authorList>
            <person name="Valero-Jimenez C.A."/>
            <person name="Tapia P."/>
            <person name="Veloso J."/>
            <person name="Silva-Moreno E."/>
            <person name="Staats M."/>
            <person name="Valdes J.H."/>
            <person name="Van Kan J.A.L."/>
        </authorList>
    </citation>
    <scope>NUCLEOTIDE SEQUENCE [LARGE SCALE GENOMIC DNA]</scope>
    <source>
        <strain evidence="7 8">MUCL2830</strain>
    </source>
</reference>
<protein>
    <recommendedName>
        <fullName evidence="9">ABC transmembrane type-1 domain-containing protein</fullName>
    </recommendedName>
</protein>
<evidence type="ECO:0000256" key="1">
    <source>
        <dbReference type="ARBA" id="ARBA00022692"/>
    </source>
</evidence>
<accession>A0A4Y8CX70</accession>
<dbReference type="STRING" id="38488.A0A4Y8CX70"/>
<evidence type="ECO:0000256" key="2">
    <source>
        <dbReference type="ARBA" id="ARBA00022741"/>
    </source>
</evidence>
<evidence type="ECO:0000256" key="3">
    <source>
        <dbReference type="ARBA" id="ARBA00022840"/>
    </source>
</evidence>
<evidence type="ECO:0000256" key="4">
    <source>
        <dbReference type="ARBA" id="ARBA00022989"/>
    </source>
</evidence>